<dbReference type="InParanoid" id="A0A165S7X9"/>
<dbReference type="AlphaFoldDB" id="A0A165S7X9"/>
<reference evidence="1 2" key="1">
    <citation type="journal article" date="2016" name="Mol. Biol. Evol.">
        <title>Comparative Genomics of Early-Diverging Mushroom-Forming Fungi Provides Insights into the Origins of Lignocellulose Decay Capabilities.</title>
        <authorList>
            <person name="Nagy L.G."/>
            <person name="Riley R."/>
            <person name="Tritt A."/>
            <person name="Adam C."/>
            <person name="Daum C."/>
            <person name="Floudas D."/>
            <person name="Sun H."/>
            <person name="Yadav J.S."/>
            <person name="Pangilinan J."/>
            <person name="Larsson K.H."/>
            <person name="Matsuura K."/>
            <person name="Barry K."/>
            <person name="Labutti K."/>
            <person name="Kuo R."/>
            <person name="Ohm R.A."/>
            <person name="Bhattacharya S.S."/>
            <person name="Shirouzu T."/>
            <person name="Yoshinaga Y."/>
            <person name="Martin F.M."/>
            <person name="Grigoriev I.V."/>
            <person name="Hibbett D.S."/>
        </authorList>
    </citation>
    <scope>NUCLEOTIDE SEQUENCE [LARGE SCALE GENOMIC DNA]</scope>
    <source>
        <strain evidence="1 2">HHB14362 ss-1</strain>
    </source>
</reference>
<dbReference type="EMBL" id="KV425575">
    <property type="protein sequence ID" value="KZT24783.1"/>
    <property type="molecule type" value="Genomic_DNA"/>
</dbReference>
<accession>A0A165S7X9</accession>
<sequence>MSFSGGREDTVSLILFRCVTRLSRITTSFLPLFRGSLTLNPPSSPLRWQVRRSLCTLPLLLPTALPSSRFPERARLRTAARPSTLVHCLSALVHLRTKLYDYDRRASEVVSSVSSVSVRLMTSQYAYANLVSAQ</sequence>
<evidence type="ECO:0000313" key="2">
    <source>
        <dbReference type="Proteomes" id="UP000076761"/>
    </source>
</evidence>
<gene>
    <name evidence="1" type="ORF">NEOLEDRAFT_393342</name>
</gene>
<name>A0A165S7X9_9AGAM</name>
<proteinExistence type="predicted"/>
<protein>
    <submittedName>
        <fullName evidence="1">Uncharacterized protein</fullName>
    </submittedName>
</protein>
<dbReference type="Proteomes" id="UP000076761">
    <property type="component" value="Unassembled WGS sequence"/>
</dbReference>
<keyword evidence="2" id="KW-1185">Reference proteome</keyword>
<evidence type="ECO:0000313" key="1">
    <source>
        <dbReference type="EMBL" id="KZT24783.1"/>
    </source>
</evidence>
<organism evidence="1 2">
    <name type="scientific">Neolentinus lepideus HHB14362 ss-1</name>
    <dbReference type="NCBI Taxonomy" id="1314782"/>
    <lineage>
        <taxon>Eukaryota</taxon>
        <taxon>Fungi</taxon>
        <taxon>Dikarya</taxon>
        <taxon>Basidiomycota</taxon>
        <taxon>Agaricomycotina</taxon>
        <taxon>Agaricomycetes</taxon>
        <taxon>Gloeophyllales</taxon>
        <taxon>Gloeophyllaceae</taxon>
        <taxon>Neolentinus</taxon>
    </lineage>
</organism>